<evidence type="ECO:0000313" key="1">
    <source>
        <dbReference type="EMBL" id="GMI39099.1"/>
    </source>
</evidence>
<gene>
    <name evidence="1" type="ORF">TeGR_g10330</name>
</gene>
<dbReference type="Proteomes" id="UP001165060">
    <property type="component" value="Unassembled WGS sequence"/>
</dbReference>
<protein>
    <recommendedName>
        <fullName evidence="3">RNA-dependent RNA polymerase</fullName>
    </recommendedName>
</protein>
<evidence type="ECO:0008006" key="3">
    <source>
        <dbReference type="Google" id="ProtNLM"/>
    </source>
</evidence>
<dbReference type="InterPro" id="IPR038185">
    <property type="entry name" value="MyTH4_dom_sf"/>
</dbReference>
<dbReference type="EMBL" id="BRYB01002068">
    <property type="protein sequence ID" value="GMI39099.1"/>
    <property type="molecule type" value="Genomic_DNA"/>
</dbReference>
<name>A0ABQ6N386_9STRA</name>
<reference evidence="1 2" key="1">
    <citation type="journal article" date="2023" name="Commun. Biol.">
        <title>Genome analysis of Parmales, the sister group of diatoms, reveals the evolutionary specialization of diatoms from phago-mixotrophs to photoautotrophs.</title>
        <authorList>
            <person name="Ban H."/>
            <person name="Sato S."/>
            <person name="Yoshikawa S."/>
            <person name="Yamada K."/>
            <person name="Nakamura Y."/>
            <person name="Ichinomiya M."/>
            <person name="Sato N."/>
            <person name="Blanc-Mathieu R."/>
            <person name="Endo H."/>
            <person name="Kuwata A."/>
            <person name="Ogata H."/>
        </authorList>
    </citation>
    <scope>NUCLEOTIDE SEQUENCE [LARGE SCALE GENOMIC DNA]</scope>
</reference>
<dbReference type="Gene3D" id="1.25.40.530">
    <property type="entry name" value="MyTH4 domain"/>
    <property type="match status" value="1"/>
</dbReference>
<feature type="non-terminal residue" evidence="1">
    <location>
        <position position="1"/>
    </location>
</feature>
<comment type="caution">
    <text evidence="1">The sequence shown here is derived from an EMBL/GenBank/DDBJ whole genome shotgun (WGS) entry which is preliminary data.</text>
</comment>
<accession>A0ABQ6N386</accession>
<sequence>TDYAPAHDEREEKNDSQVAVKVDGGYIKGTYGAPVRHADLIVEPILSPTQQHQSSLLLSLGTFCVGSRDRLPGPLLRIIAAFHGPPLYAAYELFRSPEDFAKGRFFDRDKVQEQQHKYQDFVLARSLISLGVHPKNPFTSELIDLSASPEVDRISRDILRLIACYTTDDAFPYDLAEYNITDAEALLELVGLVRKYPKITNEAYAQCIKQLTENPYRVLNPRKERRKDESAGPDLVGEGDPGYYFPETVTLNGHRVYAMPSDGPIRLFQIIYCLILTAVPGPDFIAFVKAKLAQLADEDLVRKSFKFGYLPSMSLHPGSGVICNYATVCLKLLEAAEQRQRRDLPVRYVKLTEEDVEAVKQRPPMMVTVSTFEYDIFLHRFVSAETQLENVHMKPWEVEGKLKSMVCDHFGLNEFEKDASSLFLTLPTRTDRREKLATDAHDIHLYKDIDEFQPTPIPIPPNFRLGDLGMSDNVVDFKFELRRKLFFGTWYLKVLPIPRIGLPSGKSYDDPLEVWDESAGGRRLDFWSSVRDWVENGLFLSYEMPKSRGLAKITDTWAEWMEPEVYQILVGGTKTSRYIFGTVCEKEKWWFADIRDRVCRSCLVAARMAVACVLKMREEGGGGRGNGGRDGWKALRAYGPGALGDVCYRLIPGILRKKYSRGWWDAEIGALLGALVPMKLPQTSLERLVLSTIGAEVITGSQQFLCRRMEFSDKPGITQLSEIDTDDRIWICINPRGLHVCDFWTKTRLVTVPFR</sequence>
<proteinExistence type="predicted"/>
<evidence type="ECO:0000313" key="2">
    <source>
        <dbReference type="Proteomes" id="UP001165060"/>
    </source>
</evidence>
<organism evidence="1 2">
    <name type="scientific">Tetraparma gracilis</name>
    <dbReference type="NCBI Taxonomy" id="2962635"/>
    <lineage>
        <taxon>Eukaryota</taxon>
        <taxon>Sar</taxon>
        <taxon>Stramenopiles</taxon>
        <taxon>Ochrophyta</taxon>
        <taxon>Bolidophyceae</taxon>
        <taxon>Parmales</taxon>
        <taxon>Triparmaceae</taxon>
        <taxon>Tetraparma</taxon>
    </lineage>
</organism>
<keyword evidence="2" id="KW-1185">Reference proteome</keyword>